<accession>X0S935</accession>
<gene>
    <name evidence="1" type="ORF">S01H1_05967</name>
</gene>
<sequence length="55" mass="6311">MIFDMIMLEATNIHYAYDSHPCVPSVIPAKAGIQANGTQNEMDLQQEFLIYNFEF</sequence>
<organism evidence="1">
    <name type="scientific">marine sediment metagenome</name>
    <dbReference type="NCBI Taxonomy" id="412755"/>
    <lineage>
        <taxon>unclassified sequences</taxon>
        <taxon>metagenomes</taxon>
        <taxon>ecological metagenomes</taxon>
    </lineage>
</organism>
<evidence type="ECO:0000313" key="1">
    <source>
        <dbReference type="EMBL" id="GAF77538.1"/>
    </source>
</evidence>
<comment type="caution">
    <text evidence="1">The sequence shown here is derived from an EMBL/GenBank/DDBJ whole genome shotgun (WGS) entry which is preliminary data.</text>
</comment>
<dbReference type="AlphaFoldDB" id="X0S935"/>
<protein>
    <submittedName>
        <fullName evidence="1">Uncharacterized protein</fullName>
    </submittedName>
</protein>
<dbReference type="EMBL" id="BARS01003099">
    <property type="protein sequence ID" value="GAF77538.1"/>
    <property type="molecule type" value="Genomic_DNA"/>
</dbReference>
<name>X0S935_9ZZZZ</name>
<proteinExistence type="predicted"/>
<reference evidence="1" key="1">
    <citation type="journal article" date="2014" name="Front. Microbiol.">
        <title>High frequency of phylogenetically diverse reductive dehalogenase-homologous genes in deep subseafloor sedimentary metagenomes.</title>
        <authorList>
            <person name="Kawai M."/>
            <person name="Futagami T."/>
            <person name="Toyoda A."/>
            <person name="Takaki Y."/>
            <person name="Nishi S."/>
            <person name="Hori S."/>
            <person name="Arai W."/>
            <person name="Tsubouchi T."/>
            <person name="Morono Y."/>
            <person name="Uchiyama I."/>
            <person name="Ito T."/>
            <person name="Fujiyama A."/>
            <person name="Inagaki F."/>
            <person name="Takami H."/>
        </authorList>
    </citation>
    <scope>NUCLEOTIDE SEQUENCE</scope>
    <source>
        <strain evidence="1">Expedition CK06-06</strain>
    </source>
</reference>